<feature type="non-terminal residue" evidence="3">
    <location>
        <position position="604"/>
    </location>
</feature>
<feature type="compositionally biased region" description="Low complexity" evidence="1">
    <location>
        <begin position="290"/>
        <end position="306"/>
    </location>
</feature>
<dbReference type="PANTHER" id="PTHR15397">
    <property type="entry name" value="SODIUM-GLUCOSE COTRANSPORTER REGULATORY PROTEIN -RELATED"/>
    <property type="match status" value="1"/>
</dbReference>
<evidence type="ECO:0000313" key="3">
    <source>
        <dbReference type="EMBL" id="NWS25317.1"/>
    </source>
</evidence>
<feature type="region of interest" description="Disordered" evidence="1">
    <location>
        <begin position="374"/>
        <end position="556"/>
    </location>
</feature>
<feature type="compositionally biased region" description="Polar residues" evidence="1">
    <location>
        <begin position="463"/>
        <end position="473"/>
    </location>
</feature>
<feature type="region of interest" description="Disordered" evidence="1">
    <location>
        <begin position="261"/>
        <end position="280"/>
    </location>
</feature>
<sequence>MPSLPASDGFQNPVRSSGLNSKICNPTNQLLDRSVSAPASICSPESSLAEPIDPRAVKTSDSSPERQTTPEKEQPLVLQHHSNSSSLANNDPFPHTGGGTCSNPACLSQKTLKETFSADILKECNAKGQDHGQEHPLEVTKVNLDDTAAKHRQDKDVCLSSEQEQKHELPTDHQMCKEPEKEHPEEQSETTDPEPPCCVGGVEKPAVAEAKQPENPPMEMRDALERAGVSCVKGSIQLSASCSHVHMEASMEIDAVEQAAAEAQSSARQQKQQAENSLNSEAFSMEVELLKSASSLSDPPSTSDVLQSKSTSEIPKLANLAADSSSPSSTQQLDTDPGRPSEEPCFPLASALKELHKLLVISRKGECKILASEEVSQLEMVPREPAVQQEGLPEGEQEGSDPASQEQSCSFAEARSEGGGAEGSQPCGSGREPLSPGQPVLGGGALERQKGSGESDVVVVSSAATPGQQQSPGQREVLAGGSQSPPSPTSEQSTPVSSTPASGEGAPQDTQSLFTGAPGGRGSAAPEGLWLVGGSEEPALSPPAAHTRLTTGAPPPPAFPVADVDRILGAGFTPQEALQALEQAGGNADLALLILLAKSIVVPT</sequence>
<feature type="compositionally biased region" description="Basic and acidic residues" evidence="1">
    <location>
        <begin position="153"/>
        <end position="186"/>
    </location>
</feature>
<dbReference type="Proteomes" id="UP000573697">
    <property type="component" value="Unassembled WGS sequence"/>
</dbReference>
<evidence type="ECO:0000259" key="2">
    <source>
        <dbReference type="PROSITE" id="PS50030"/>
    </source>
</evidence>
<dbReference type="InterPro" id="IPR015940">
    <property type="entry name" value="UBA"/>
</dbReference>
<feature type="domain" description="UBA" evidence="2">
    <location>
        <begin position="564"/>
        <end position="598"/>
    </location>
</feature>
<feature type="compositionally biased region" description="Low complexity" evidence="1">
    <location>
        <begin position="261"/>
        <end position="275"/>
    </location>
</feature>
<comment type="caution">
    <text evidence="3">The sequence shown here is derived from an EMBL/GenBank/DDBJ whole genome shotgun (WGS) entry which is preliminary data.</text>
</comment>
<feature type="region of interest" description="Disordered" evidence="1">
    <location>
        <begin position="290"/>
        <end position="346"/>
    </location>
</feature>
<dbReference type="PROSITE" id="PS50030">
    <property type="entry name" value="UBA"/>
    <property type="match status" value="1"/>
</dbReference>
<reference evidence="3 4" key="1">
    <citation type="submission" date="2019-09" db="EMBL/GenBank/DDBJ databases">
        <title>Bird 10,000 Genomes (B10K) Project - Family phase.</title>
        <authorList>
            <person name="Zhang G."/>
        </authorList>
    </citation>
    <scope>NUCLEOTIDE SEQUENCE [LARGE SCALE GENOMIC DNA]</scope>
    <source>
        <strain evidence="3">B10K-DU-001-66</strain>
        <tissue evidence="3">Muscle</tissue>
    </source>
</reference>
<name>A0A7K5DXZ8_POLCE</name>
<feature type="non-terminal residue" evidence="3">
    <location>
        <position position="1"/>
    </location>
</feature>
<protein>
    <submittedName>
        <fullName evidence="3">RSCA1 protein</fullName>
    </submittedName>
</protein>
<accession>A0A7K5DXZ8</accession>
<evidence type="ECO:0000256" key="1">
    <source>
        <dbReference type="SAM" id="MobiDB-lite"/>
    </source>
</evidence>
<feature type="compositionally biased region" description="Polar residues" evidence="1">
    <location>
        <begin position="80"/>
        <end position="89"/>
    </location>
</feature>
<dbReference type="EMBL" id="VYXF01001752">
    <property type="protein sequence ID" value="NWS25317.1"/>
    <property type="molecule type" value="Genomic_DNA"/>
</dbReference>
<feature type="compositionally biased region" description="Polar residues" evidence="1">
    <location>
        <begin position="322"/>
        <end position="334"/>
    </location>
</feature>
<dbReference type="AlphaFoldDB" id="A0A7K5DXZ8"/>
<feature type="region of interest" description="Disordered" evidence="1">
    <location>
        <begin position="153"/>
        <end position="219"/>
    </location>
</feature>
<organism evidence="3 4">
    <name type="scientific">Polioptila caerulea</name>
    <name type="common">Blue-grey gnatcatcher</name>
    <dbReference type="NCBI Taxonomy" id="66707"/>
    <lineage>
        <taxon>Eukaryota</taxon>
        <taxon>Metazoa</taxon>
        <taxon>Chordata</taxon>
        <taxon>Craniata</taxon>
        <taxon>Vertebrata</taxon>
        <taxon>Euteleostomi</taxon>
        <taxon>Archelosauria</taxon>
        <taxon>Archosauria</taxon>
        <taxon>Dinosauria</taxon>
        <taxon>Saurischia</taxon>
        <taxon>Theropoda</taxon>
        <taxon>Coelurosauria</taxon>
        <taxon>Aves</taxon>
        <taxon>Neognathae</taxon>
        <taxon>Neoaves</taxon>
        <taxon>Telluraves</taxon>
        <taxon>Australaves</taxon>
        <taxon>Passeriformes</taxon>
        <taxon>Certhiidae</taxon>
        <taxon>Polioptilinae</taxon>
        <taxon>Polioptila</taxon>
    </lineage>
</organism>
<keyword evidence="4" id="KW-1185">Reference proteome</keyword>
<proteinExistence type="predicted"/>
<dbReference type="SMART" id="SM00165">
    <property type="entry name" value="UBA"/>
    <property type="match status" value="1"/>
</dbReference>
<dbReference type="PANTHER" id="PTHR15397:SF3">
    <property type="entry name" value="DNA DAMAGE INDUCIBLE 1 HOMOLOG 2"/>
    <property type="match status" value="1"/>
</dbReference>
<feature type="compositionally biased region" description="Polar residues" evidence="1">
    <location>
        <begin position="9"/>
        <end position="31"/>
    </location>
</feature>
<gene>
    <name evidence="3" type="primary">Rsc1a1</name>
    <name evidence="3" type="ORF">POLCAE_R11353</name>
</gene>
<feature type="compositionally biased region" description="Low complexity" evidence="1">
    <location>
        <begin position="489"/>
        <end position="500"/>
    </location>
</feature>
<evidence type="ECO:0000313" key="4">
    <source>
        <dbReference type="Proteomes" id="UP000573697"/>
    </source>
</evidence>
<feature type="region of interest" description="Disordered" evidence="1">
    <location>
        <begin position="1"/>
        <end position="96"/>
    </location>
</feature>